<dbReference type="AlphaFoldDB" id="A0A1X7KUC2"/>
<dbReference type="Gene3D" id="3.30.360.10">
    <property type="entry name" value="Dihydrodipicolinate Reductase, domain 2"/>
    <property type="match status" value="1"/>
</dbReference>
<dbReference type="Gene3D" id="3.40.50.720">
    <property type="entry name" value="NAD(P)-binding Rossmann-like Domain"/>
    <property type="match status" value="1"/>
</dbReference>
<feature type="domain" description="GFO/IDH/MocA-like oxidoreductase" evidence="3">
    <location>
        <begin position="132"/>
        <end position="267"/>
    </location>
</feature>
<dbReference type="InterPro" id="IPR055170">
    <property type="entry name" value="GFO_IDH_MocA-like_dom"/>
</dbReference>
<dbReference type="InterPro" id="IPR000683">
    <property type="entry name" value="Gfo/Idh/MocA-like_OxRdtase_N"/>
</dbReference>
<proteinExistence type="predicted"/>
<dbReference type="InterPro" id="IPR050463">
    <property type="entry name" value="Gfo/Idh/MocA_oxidrdct_glycsds"/>
</dbReference>
<dbReference type="PANTHER" id="PTHR43818">
    <property type="entry name" value="BCDNA.GH03377"/>
    <property type="match status" value="1"/>
</dbReference>
<name>A0A1X7KUC2_9BACL</name>
<evidence type="ECO:0000313" key="5">
    <source>
        <dbReference type="Proteomes" id="UP000193834"/>
    </source>
</evidence>
<dbReference type="OrthoDB" id="9815825at2"/>
<protein>
    <submittedName>
        <fullName evidence="4">Predicted dehydrogenase</fullName>
    </submittedName>
</protein>
<dbReference type="InterPro" id="IPR036291">
    <property type="entry name" value="NAD(P)-bd_dom_sf"/>
</dbReference>
<dbReference type="RefSeq" id="WP_085494858.1">
    <property type="nucleotide sequence ID" value="NZ_FXAZ01000003.1"/>
</dbReference>
<dbReference type="SUPFAM" id="SSF51735">
    <property type="entry name" value="NAD(P)-binding Rossmann-fold domains"/>
    <property type="match status" value="1"/>
</dbReference>
<dbReference type="SUPFAM" id="SSF55347">
    <property type="entry name" value="Glyceraldehyde-3-phosphate dehydrogenase-like, C-terminal domain"/>
    <property type="match status" value="1"/>
</dbReference>
<organism evidence="4 5">
    <name type="scientific">Paenibacillus aquistagni</name>
    <dbReference type="NCBI Taxonomy" id="1852522"/>
    <lineage>
        <taxon>Bacteria</taxon>
        <taxon>Bacillati</taxon>
        <taxon>Bacillota</taxon>
        <taxon>Bacilli</taxon>
        <taxon>Bacillales</taxon>
        <taxon>Paenibacillaceae</taxon>
        <taxon>Paenibacillus</taxon>
    </lineage>
</organism>
<evidence type="ECO:0000313" key="4">
    <source>
        <dbReference type="EMBL" id="SMG44837.1"/>
    </source>
</evidence>
<dbReference type="Pfam" id="PF22725">
    <property type="entry name" value="GFO_IDH_MocA_C3"/>
    <property type="match status" value="1"/>
</dbReference>
<dbReference type="Proteomes" id="UP000193834">
    <property type="component" value="Unassembled WGS sequence"/>
</dbReference>
<dbReference type="STRING" id="1852522.SAMN06295960_2691"/>
<sequence>MTPVRIAIIGAGQIGKHHLTQYQQIEGIEVAAICDIRADEGLRVASQFGIKDTYTDFRELLQRDDIVAVDVCLHNNYHAPVTIAALRAGKHVYCEKPMAGSYHDALAMYEAAGETGRMLHIQLGTLYTGETRAAKALIDDGKLGRIYHARSTGYRRRGRPYVDGYGTASFTRKAVASGGALYDMGVYHISQLLYLMGMPAPLRISGETYQELAMLPDRRELSQFDVEELGVGLVKLSGGITLDIIEAWAVHMDAFEGSSLLGSEGGIRLPQAKHGAALSYHFTSCDMDMDADIDLHAVNSRYKMLNEEAWAYESSEKHWAAVLQGIVPLMPTAKLALDTMLISEGIYQSSRLGREVTAEEIAAMSRSSAAPI</sequence>
<dbReference type="EMBL" id="FXAZ01000003">
    <property type="protein sequence ID" value="SMG44837.1"/>
    <property type="molecule type" value="Genomic_DNA"/>
</dbReference>
<keyword evidence="1" id="KW-0560">Oxidoreductase</keyword>
<accession>A0A1X7KUC2</accession>
<keyword evidence="5" id="KW-1185">Reference proteome</keyword>
<dbReference type="Pfam" id="PF01408">
    <property type="entry name" value="GFO_IDH_MocA"/>
    <property type="match status" value="1"/>
</dbReference>
<evidence type="ECO:0000259" key="2">
    <source>
        <dbReference type="Pfam" id="PF01408"/>
    </source>
</evidence>
<evidence type="ECO:0000256" key="1">
    <source>
        <dbReference type="ARBA" id="ARBA00023002"/>
    </source>
</evidence>
<dbReference type="PANTHER" id="PTHR43818:SF11">
    <property type="entry name" value="BCDNA.GH03377"/>
    <property type="match status" value="1"/>
</dbReference>
<gene>
    <name evidence="4" type="ORF">SAMN06295960_2691</name>
</gene>
<dbReference type="GO" id="GO:0016491">
    <property type="term" value="F:oxidoreductase activity"/>
    <property type="evidence" value="ECO:0007669"/>
    <property type="project" value="UniProtKB-KW"/>
</dbReference>
<feature type="domain" description="Gfo/Idh/MocA-like oxidoreductase N-terminal" evidence="2">
    <location>
        <begin position="4"/>
        <end position="121"/>
    </location>
</feature>
<evidence type="ECO:0000259" key="3">
    <source>
        <dbReference type="Pfam" id="PF22725"/>
    </source>
</evidence>
<dbReference type="GO" id="GO:0000166">
    <property type="term" value="F:nucleotide binding"/>
    <property type="evidence" value="ECO:0007669"/>
    <property type="project" value="InterPro"/>
</dbReference>
<reference evidence="4 5" key="1">
    <citation type="submission" date="2017-04" db="EMBL/GenBank/DDBJ databases">
        <authorList>
            <person name="Afonso C.L."/>
            <person name="Miller P.J."/>
            <person name="Scott M.A."/>
            <person name="Spackman E."/>
            <person name="Goraichik I."/>
            <person name="Dimitrov K.M."/>
            <person name="Suarez D.L."/>
            <person name="Swayne D.E."/>
        </authorList>
    </citation>
    <scope>NUCLEOTIDE SEQUENCE [LARGE SCALE GENOMIC DNA]</scope>
    <source>
        <strain evidence="4 5">11</strain>
    </source>
</reference>